<dbReference type="EMBL" id="CM055742">
    <property type="protein sequence ID" value="KAJ8000537.1"/>
    <property type="molecule type" value="Genomic_DNA"/>
</dbReference>
<evidence type="ECO:0000313" key="2">
    <source>
        <dbReference type="Proteomes" id="UP001157502"/>
    </source>
</evidence>
<sequence>MPTSPCKSSGLVSDTRPESRRGSGPGRNTDILHHILSHFIRDLLTQSVGGRGRWRRLAVSNLGEERLNKLPGILHTPNTYPVISLLLISSKEYSGSFYILSSLENESAQWSSALIQLLLISFYAL</sequence>
<evidence type="ECO:0000313" key="1">
    <source>
        <dbReference type="EMBL" id="KAJ8000537.1"/>
    </source>
</evidence>
<name>A0ACC2GAG5_DALPE</name>
<organism evidence="1 2">
    <name type="scientific">Dallia pectoralis</name>
    <name type="common">Alaska blackfish</name>
    <dbReference type="NCBI Taxonomy" id="75939"/>
    <lineage>
        <taxon>Eukaryota</taxon>
        <taxon>Metazoa</taxon>
        <taxon>Chordata</taxon>
        <taxon>Craniata</taxon>
        <taxon>Vertebrata</taxon>
        <taxon>Euteleostomi</taxon>
        <taxon>Actinopterygii</taxon>
        <taxon>Neopterygii</taxon>
        <taxon>Teleostei</taxon>
        <taxon>Protacanthopterygii</taxon>
        <taxon>Esociformes</taxon>
        <taxon>Umbridae</taxon>
        <taxon>Dallia</taxon>
    </lineage>
</organism>
<proteinExistence type="predicted"/>
<reference evidence="1" key="1">
    <citation type="submission" date="2021-05" db="EMBL/GenBank/DDBJ databases">
        <authorList>
            <person name="Pan Q."/>
            <person name="Jouanno E."/>
            <person name="Zahm M."/>
            <person name="Klopp C."/>
            <person name="Cabau C."/>
            <person name="Louis A."/>
            <person name="Berthelot C."/>
            <person name="Parey E."/>
            <person name="Roest Crollius H."/>
            <person name="Montfort J."/>
            <person name="Robinson-Rechavi M."/>
            <person name="Bouchez O."/>
            <person name="Lampietro C."/>
            <person name="Lopez Roques C."/>
            <person name="Donnadieu C."/>
            <person name="Postlethwait J."/>
            <person name="Bobe J."/>
            <person name="Dillon D."/>
            <person name="Chandos A."/>
            <person name="von Hippel F."/>
            <person name="Guiguen Y."/>
        </authorList>
    </citation>
    <scope>NUCLEOTIDE SEQUENCE</scope>
    <source>
        <strain evidence="1">YG-Jan2019</strain>
    </source>
</reference>
<gene>
    <name evidence="1" type="ORF">DPEC_G00181140</name>
</gene>
<dbReference type="Proteomes" id="UP001157502">
    <property type="component" value="Chromosome 15"/>
</dbReference>
<accession>A0ACC2GAG5</accession>
<keyword evidence="2" id="KW-1185">Reference proteome</keyword>
<protein>
    <submittedName>
        <fullName evidence="1">Uncharacterized protein</fullName>
    </submittedName>
</protein>
<comment type="caution">
    <text evidence="1">The sequence shown here is derived from an EMBL/GenBank/DDBJ whole genome shotgun (WGS) entry which is preliminary data.</text>
</comment>